<dbReference type="PANTHER" id="PTHR22770:SF13">
    <property type="entry name" value="RING-TYPE DOMAIN-CONTAINING PROTEIN"/>
    <property type="match status" value="1"/>
</dbReference>
<gene>
    <name evidence="9" type="ORF">ECRASSUSDP1_LOCUS15579</name>
</gene>
<feature type="domain" description="RING-type" evidence="8">
    <location>
        <begin position="2"/>
        <end position="242"/>
    </location>
</feature>
<dbReference type="GO" id="GO:0000151">
    <property type="term" value="C:ubiquitin ligase complex"/>
    <property type="evidence" value="ECO:0007669"/>
    <property type="project" value="TreeGrafter"/>
</dbReference>
<dbReference type="GO" id="GO:0043161">
    <property type="term" value="P:proteasome-mediated ubiquitin-dependent protein catabolic process"/>
    <property type="evidence" value="ECO:0007669"/>
    <property type="project" value="TreeGrafter"/>
</dbReference>
<dbReference type="GO" id="GO:0004842">
    <property type="term" value="F:ubiquitin-protein transferase activity"/>
    <property type="evidence" value="ECO:0007669"/>
    <property type="project" value="TreeGrafter"/>
</dbReference>
<dbReference type="EMBL" id="CAMPGE010015613">
    <property type="protein sequence ID" value="CAI2374227.1"/>
    <property type="molecule type" value="Genomic_DNA"/>
</dbReference>
<evidence type="ECO:0000256" key="2">
    <source>
        <dbReference type="ARBA" id="ARBA00022679"/>
    </source>
</evidence>
<keyword evidence="10" id="KW-1185">Reference proteome</keyword>
<keyword evidence="7" id="KW-0862">Zinc</keyword>
<keyword evidence="4" id="KW-0677">Repeat</keyword>
<evidence type="ECO:0000256" key="1">
    <source>
        <dbReference type="ARBA" id="ARBA00004906"/>
    </source>
</evidence>
<dbReference type="InterPro" id="IPR051628">
    <property type="entry name" value="LUBAC_E3_Ligases"/>
</dbReference>
<evidence type="ECO:0000313" key="9">
    <source>
        <dbReference type="EMBL" id="CAI2374227.1"/>
    </source>
</evidence>
<keyword evidence="2" id="KW-0808">Transferase</keyword>
<dbReference type="AlphaFoldDB" id="A0AAD2CYU3"/>
<reference evidence="9" key="1">
    <citation type="submission" date="2023-07" db="EMBL/GenBank/DDBJ databases">
        <authorList>
            <consortium name="AG Swart"/>
            <person name="Singh M."/>
            <person name="Singh A."/>
            <person name="Seah K."/>
            <person name="Emmerich C."/>
        </authorList>
    </citation>
    <scope>NUCLEOTIDE SEQUENCE</scope>
    <source>
        <strain evidence="9">DP1</strain>
    </source>
</reference>
<comment type="caution">
    <text evidence="9">The sequence shown here is derived from an EMBL/GenBank/DDBJ whole genome shotgun (WGS) entry which is preliminary data.</text>
</comment>
<sequence>MEEQECQICFCEEEPEELSIICQNKHFTCSGCAEAYVQSAFSTPEASIPFKCSICKVLIEKSHIEKHLDANQKHIYEFYSKFVTLDSKKYRIHSCPSNCGYIDILNMSQNDCPFFTCQKEGCKKGSCTICLRFYKNPDVEALSEEQYAELVSGPDGIYSHLNCFNKKGIKEEWEACLEKGTSRSCPKCGFRGMKDGECTHIKCPKCTTMWCYVCGLDEDACDKEEIQDGIRKEKIFGHNEDWKTNPKRCPLYLNEVHPIDDRYTEEDNQCKEFLHKLLLYKEVREFINKHSEEVLNEVFETFPAISNHGVDIKEAMTADLTIIKK</sequence>
<dbReference type="CDD" id="cd20336">
    <property type="entry name" value="Rcat_RBR"/>
    <property type="match status" value="1"/>
</dbReference>
<evidence type="ECO:0000256" key="3">
    <source>
        <dbReference type="ARBA" id="ARBA00022723"/>
    </source>
</evidence>
<name>A0AAD2CYU3_EUPCR</name>
<comment type="pathway">
    <text evidence="1">Protein modification; protein ubiquitination.</text>
</comment>
<evidence type="ECO:0000256" key="4">
    <source>
        <dbReference type="ARBA" id="ARBA00022737"/>
    </source>
</evidence>
<organism evidence="9 10">
    <name type="scientific">Euplotes crassus</name>
    <dbReference type="NCBI Taxonomy" id="5936"/>
    <lineage>
        <taxon>Eukaryota</taxon>
        <taxon>Sar</taxon>
        <taxon>Alveolata</taxon>
        <taxon>Ciliophora</taxon>
        <taxon>Intramacronucleata</taxon>
        <taxon>Spirotrichea</taxon>
        <taxon>Hypotrichia</taxon>
        <taxon>Euplotida</taxon>
        <taxon>Euplotidae</taxon>
        <taxon>Moneuplotes</taxon>
    </lineage>
</organism>
<proteinExistence type="predicted"/>
<dbReference type="GO" id="GO:0043130">
    <property type="term" value="F:ubiquitin binding"/>
    <property type="evidence" value="ECO:0007669"/>
    <property type="project" value="TreeGrafter"/>
</dbReference>
<protein>
    <recommendedName>
        <fullName evidence="8">RING-type domain-containing protein</fullName>
    </recommendedName>
</protein>
<keyword evidence="6" id="KW-0833">Ubl conjugation pathway</keyword>
<evidence type="ECO:0000256" key="6">
    <source>
        <dbReference type="ARBA" id="ARBA00022786"/>
    </source>
</evidence>
<dbReference type="GO" id="GO:0008270">
    <property type="term" value="F:zinc ion binding"/>
    <property type="evidence" value="ECO:0007669"/>
    <property type="project" value="UniProtKB-KW"/>
</dbReference>
<keyword evidence="3" id="KW-0479">Metal-binding</keyword>
<evidence type="ECO:0000259" key="8">
    <source>
        <dbReference type="PROSITE" id="PS51873"/>
    </source>
</evidence>
<accession>A0AAD2CYU3</accession>
<dbReference type="Proteomes" id="UP001295684">
    <property type="component" value="Unassembled WGS sequence"/>
</dbReference>
<evidence type="ECO:0000313" key="10">
    <source>
        <dbReference type="Proteomes" id="UP001295684"/>
    </source>
</evidence>
<dbReference type="InterPro" id="IPR044066">
    <property type="entry name" value="TRIAD_supradom"/>
</dbReference>
<evidence type="ECO:0000256" key="7">
    <source>
        <dbReference type="ARBA" id="ARBA00022833"/>
    </source>
</evidence>
<dbReference type="GO" id="GO:0097039">
    <property type="term" value="P:protein linear polyubiquitination"/>
    <property type="evidence" value="ECO:0007669"/>
    <property type="project" value="TreeGrafter"/>
</dbReference>
<dbReference type="Gene3D" id="1.20.120.1750">
    <property type="match status" value="1"/>
</dbReference>
<keyword evidence="5" id="KW-0863">Zinc-finger</keyword>
<dbReference type="SUPFAM" id="SSF57850">
    <property type="entry name" value="RING/U-box"/>
    <property type="match status" value="1"/>
</dbReference>
<evidence type="ECO:0000256" key="5">
    <source>
        <dbReference type="ARBA" id="ARBA00022771"/>
    </source>
</evidence>
<dbReference type="PANTHER" id="PTHR22770">
    <property type="entry name" value="UBIQUITIN CONJUGATING ENZYME 7 INTERACTING PROTEIN-RELATED"/>
    <property type="match status" value="1"/>
</dbReference>
<dbReference type="PROSITE" id="PS51873">
    <property type="entry name" value="TRIAD"/>
    <property type="match status" value="1"/>
</dbReference>